<dbReference type="CDD" id="cd06548">
    <property type="entry name" value="GH18_chitinase"/>
    <property type="match status" value="1"/>
</dbReference>
<feature type="domain" description="Chitin-binding type-2" evidence="8">
    <location>
        <begin position="23"/>
        <end position="84"/>
    </location>
</feature>
<feature type="region of interest" description="Disordered" evidence="7">
    <location>
        <begin position="846"/>
        <end position="898"/>
    </location>
</feature>
<dbReference type="InterPro" id="IPR002557">
    <property type="entry name" value="Chitin-bd_dom"/>
</dbReference>
<sequence length="967" mass="103681">IAAETNSTTTTISPSTENAAAVVQDCPPNYNGFSLKPASACTQYVYCTNGSVGSILTCPDGLLYNGKIGEGGICDWAATVVCPPDDAVVDADAEGEEGEEMVVADEAEEVADDEAAATTADVVDAAANAVNIVEAIAASATTTTSATGTGTGTAAATSTTTATAKATTSATMAITKETKPTGTTTSSTTITSSSSISNNNPIINPDNYYCGISVEDATNSCIPCPGGTYEECNTSSGGSGGSMGCFKDIVAKCNTVMEEEEEEETGTSSTMSMTTNSTTAAVGSTTTGGDAALGTTTTTGGDAASTVGSDEMTNWMDTQQEQLEELQQQEEETTQLVDENDEFNTQPSDINDNSNIIINEDDESSSTTTTFQPSLSPTLPPKPTLSPTLPPWTNAPFVPSPSSSNQKTIIGYYASWQWYDRNKFADPKNIDYSKYTRIHYAFFQPDENGNLFGTDEWGDPQILWGPYVTNAGTAEGGTTGTSTRKKWRRKMAEGEGGGGDNYKCSWDGPNKKNCNYHELHLGLIHLAKTAGVQVVPSIGGWTLSDNFPTIAADEKLRERFAKQCVELIVAYGFDGIDIDWEYPGYKDHSGTPEDTVNFTLLLKAVRTHLDRLGASTNRHYPLTAALPCGPDKIADIQLDQIGTYLDEFNLMSYDMHGAWDALTGTNAPLFDQGWIDKEPRWSAHGCVDTYVEAGIPLSKLNLGLPFYGRSFQGATGMKQFHDGADDINYHVDEGSPQYYNIVAKLKDMTTYRHEKTRTQYAVFDEEEGGGLVSYDDARAICDKVEYANERGMNGFLIWEISGDMIDLGNGQVSTPLIDAVNDKVQDPSLDCSTLRDPDWSLRDSTYRYAPDEPESVDWSHYEPPVEEVDESEEGESDVGGRRPAPTSNGDDADSPLNSVVMPKNGATAIDEDCPLEYTGYYATKGCISYVYCQNGEVVGAPLPCVPGTLFDVTIGVCTWAANVQCGS</sequence>
<reference evidence="10 11" key="1">
    <citation type="submission" date="2024-10" db="EMBL/GenBank/DDBJ databases">
        <title>Updated reference genomes for cyclostephanoid diatoms.</title>
        <authorList>
            <person name="Roberts W.R."/>
            <person name="Alverson A.J."/>
        </authorList>
    </citation>
    <scope>NUCLEOTIDE SEQUENCE [LARGE SCALE GENOMIC DNA]</scope>
    <source>
        <strain evidence="10 11">AJA232-27</strain>
    </source>
</reference>
<evidence type="ECO:0000256" key="3">
    <source>
        <dbReference type="ARBA" id="ARBA00022801"/>
    </source>
</evidence>
<dbReference type="PANTHER" id="PTHR11177:SF317">
    <property type="entry name" value="CHITINASE 12-RELATED"/>
    <property type="match status" value="1"/>
</dbReference>
<dbReference type="InterPro" id="IPR011583">
    <property type="entry name" value="Chitinase_II/V-like_cat"/>
</dbReference>
<evidence type="ECO:0000256" key="1">
    <source>
        <dbReference type="ARBA" id="ARBA00009121"/>
    </source>
</evidence>
<evidence type="ECO:0000313" key="11">
    <source>
        <dbReference type="Proteomes" id="UP001530293"/>
    </source>
</evidence>
<feature type="region of interest" description="Disordered" evidence="7">
    <location>
        <begin position="171"/>
        <end position="195"/>
    </location>
</feature>
<keyword evidence="3 6" id="KW-0378">Hydrolase</keyword>
<feature type="compositionally biased region" description="Low complexity" evidence="7">
    <location>
        <begin position="348"/>
        <end position="358"/>
    </location>
</feature>
<feature type="compositionally biased region" description="Low complexity" evidence="7">
    <location>
        <begin position="365"/>
        <end position="377"/>
    </location>
</feature>
<evidence type="ECO:0000256" key="7">
    <source>
        <dbReference type="SAM" id="MobiDB-lite"/>
    </source>
</evidence>
<evidence type="ECO:0000256" key="5">
    <source>
        <dbReference type="ARBA" id="ARBA00023295"/>
    </source>
</evidence>
<dbReference type="SUPFAM" id="SSF51445">
    <property type="entry name" value="(Trans)glycosidases"/>
    <property type="match status" value="1"/>
</dbReference>
<feature type="non-terminal residue" evidence="10">
    <location>
        <position position="1"/>
    </location>
</feature>
<evidence type="ECO:0000256" key="6">
    <source>
        <dbReference type="RuleBase" id="RU000489"/>
    </source>
</evidence>
<dbReference type="Gene3D" id="3.10.50.10">
    <property type="match status" value="1"/>
</dbReference>
<dbReference type="InterPro" id="IPR050314">
    <property type="entry name" value="Glycosyl_Hydrlase_18"/>
</dbReference>
<accession>A0ABD3MAT6</accession>
<dbReference type="AlphaFoldDB" id="A0ABD3MAT6"/>
<dbReference type="Gene3D" id="3.20.20.80">
    <property type="entry name" value="Glycosidases"/>
    <property type="match status" value="1"/>
</dbReference>
<comment type="caution">
    <text evidence="10">The sequence shown here is derived from an EMBL/GenBank/DDBJ whole genome shotgun (WGS) entry which is preliminary data.</text>
</comment>
<dbReference type="GO" id="GO:1901135">
    <property type="term" value="P:carbohydrate derivative metabolic process"/>
    <property type="evidence" value="ECO:0007669"/>
    <property type="project" value="UniProtKB-ARBA"/>
</dbReference>
<dbReference type="PROSITE" id="PS51910">
    <property type="entry name" value="GH18_2"/>
    <property type="match status" value="1"/>
</dbReference>
<keyword evidence="5 6" id="KW-0326">Glycosidase</keyword>
<gene>
    <name evidence="10" type="ORF">ACHAWU_009582</name>
</gene>
<evidence type="ECO:0000259" key="8">
    <source>
        <dbReference type="PROSITE" id="PS50940"/>
    </source>
</evidence>
<dbReference type="SUPFAM" id="SSF57625">
    <property type="entry name" value="Invertebrate chitin-binding proteins"/>
    <property type="match status" value="2"/>
</dbReference>
<feature type="compositionally biased region" description="Low complexity" evidence="7">
    <location>
        <begin position="180"/>
        <end position="195"/>
    </location>
</feature>
<keyword evidence="4" id="KW-1015">Disulfide bond</keyword>
<name>A0ABD3MAT6_9STRA</name>
<feature type="domain" description="GH18" evidence="9">
    <location>
        <begin position="407"/>
        <end position="827"/>
    </location>
</feature>
<feature type="domain" description="Chitin-binding type-2" evidence="8">
    <location>
        <begin position="910"/>
        <end position="967"/>
    </location>
</feature>
<dbReference type="InterPro" id="IPR029070">
    <property type="entry name" value="Chitinase_insertion_sf"/>
</dbReference>
<dbReference type="Pfam" id="PF00704">
    <property type="entry name" value="Glyco_hydro_18"/>
    <property type="match status" value="1"/>
</dbReference>
<evidence type="ECO:0008006" key="12">
    <source>
        <dbReference type="Google" id="ProtNLM"/>
    </source>
</evidence>
<protein>
    <recommendedName>
        <fullName evidence="12">Chitinase</fullName>
    </recommendedName>
</protein>
<proteinExistence type="inferred from homology"/>
<dbReference type="Proteomes" id="UP001530293">
    <property type="component" value="Unassembled WGS sequence"/>
</dbReference>
<dbReference type="SMART" id="SM00494">
    <property type="entry name" value="ChtBD2"/>
    <property type="match status" value="2"/>
</dbReference>
<dbReference type="Gene3D" id="2.170.140.10">
    <property type="entry name" value="Chitin binding domain"/>
    <property type="match status" value="2"/>
</dbReference>
<organism evidence="10 11">
    <name type="scientific">Discostella pseudostelligera</name>
    <dbReference type="NCBI Taxonomy" id="259834"/>
    <lineage>
        <taxon>Eukaryota</taxon>
        <taxon>Sar</taxon>
        <taxon>Stramenopiles</taxon>
        <taxon>Ochrophyta</taxon>
        <taxon>Bacillariophyta</taxon>
        <taxon>Coscinodiscophyceae</taxon>
        <taxon>Thalassiosirophycidae</taxon>
        <taxon>Stephanodiscales</taxon>
        <taxon>Stephanodiscaceae</taxon>
        <taxon>Discostella</taxon>
    </lineage>
</organism>
<dbReference type="PROSITE" id="PS01095">
    <property type="entry name" value="GH18_1"/>
    <property type="match status" value="1"/>
</dbReference>
<feature type="region of interest" description="Disordered" evidence="7">
    <location>
        <begin position="281"/>
        <end position="304"/>
    </location>
</feature>
<dbReference type="SMART" id="SM00636">
    <property type="entry name" value="Glyco_18"/>
    <property type="match status" value="1"/>
</dbReference>
<comment type="similarity">
    <text evidence="1">Belongs to the glycosyl hydrolase 18 family. Chitinase class II subfamily.</text>
</comment>
<dbReference type="GO" id="GO:0004553">
    <property type="term" value="F:hydrolase activity, hydrolyzing O-glycosyl compounds"/>
    <property type="evidence" value="ECO:0007669"/>
    <property type="project" value="UniProtKB-ARBA"/>
</dbReference>
<feature type="compositionally biased region" description="Pro residues" evidence="7">
    <location>
        <begin position="378"/>
        <end position="390"/>
    </location>
</feature>
<keyword evidence="11" id="KW-1185">Reference proteome</keyword>
<dbReference type="InterPro" id="IPR001579">
    <property type="entry name" value="Glyco_hydro_18_chit_AS"/>
</dbReference>
<feature type="compositionally biased region" description="Acidic residues" evidence="7">
    <location>
        <begin position="864"/>
        <end position="876"/>
    </location>
</feature>
<dbReference type="GO" id="GO:0008061">
    <property type="term" value="F:chitin binding"/>
    <property type="evidence" value="ECO:0007669"/>
    <property type="project" value="UniProtKB-KW"/>
</dbReference>
<evidence type="ECO:0000313" key="10">
    <source>
        <dbReference type="EMBL" id="KAL3760903.1"/>
    </source>
</evidence>
<keyword evidence="2" id="KW-0147">Chitin-binding</keyword>
<evidence type="ECO:0000256" key="2">
    <source>
        <dbReference type="ARBA" id="ARBA00022669"/>
    </source>
</evidence>
<dbReference type="InterPro" id="IPR001223">
    <property type="entry name" value="Glyco_hydro18_cat"/>
</dbReference>
<evidence type="ECO:0000259" key="9">
    <source>
        <dbReference type="PROSITE" id="PS51910"/>
    </source>
</evidence>
<evidence type="ECO:0000256" key="4">
    <source>
        <dbReference type="ARBA" id="ARBA00023157"/>
    </source>
</evidence>
<dbReference type="InterPro" id="IPR036508">
    <property type="entry name" value="Chitin-bd_dom_sf"/>
</dbReference>
<dbReference type="PANTHER" id="PTHR11177">
    <property type="entry name" value="CHITINASE"/>
    <property type="match status" value="1"/>
</dbReference>
<dbReference type="EMBL" id="JALLBG020000168">
    <property type="protein sequence ID" value="KAL3760903.1"/>
    <property type="molecule type" value="Genomic_DNA"/>
</dbReference>
<dbReference type="InterPro" id="IPR017853">
    <property type="entry name" value="GH"/>
</dbReference>
<feature type="region of interest" description="Disordered" evidence="7">
    <location>
        <begin position="340"/>
        <end position="404"/>
    </location>
</feature>
<dbReference type="Pfam" id="PF01607">
    <property type="entry name" value="CBM_14"/>
    <property type="match status" value="2"/>
</dbReference>
<dbReference type="PROSITE" id="PS50940">
    <property type="entry name" value="CHIT_BIND_II"/>
    <property type="match status" value="2"/>
</dbReference>